<evidence type="ECO:0000313" key="2">
    <source>
        <dbReference type="EMBL" id="ERL56732.1"/>
    </source>
</evidence>
<proteinExistence type="predicted"/>
<feature type="region of interest" description="Disordered" evidence="1">
    <location>
        <begin position="36"/>
        <end position="55"/>
    </location>
</feature>
<keyword evidence="3" id="KW-1185">Reference proteome</keyword>
<evidence type="ECO:0000313" key="3">
    <source>
        <dbReference type="Proteomes" id="UP000016761"/>
    </source>
</evidence>
<protein>
    <submittedName>
        <fullName evidence="2">Uncharacterized protein</fullName>
    </submittedName>
</protein>
<gene>
    <name evidence="2" type="ORF">M917_0362</name>
</gene>
<dbReference type="AlphaFoldDB" id="U4T5S8"/>
<name>U4T5S8_9GAMM</name>
<sequence>MGSKNAKKWVLLVAVATALLVVPRRSSRKADIILSDKKNVNANNDHADSAKTDAM</sequence>
<dbReference type="EMBL" id="AUSW01000011">
    <property type="protein sequence ID" value="ERL56732.1"/>
    <property type="molecule type" value="Genomic_DNA"/>
</dbReference>
<organism evidence="2 3">
    <name type="scientific">Psychrobacter aquaticus CMS 56</name>
    <dbReference type="NCBI Taxonomy" id="1354303"/>
    <lineage>
        <taxon>Bacteria</taxon>
        <taxon>Pseudomonadati</taxon>
        <taxon>Pseudomonadota</taxon>
        <taxon>Gammaproteobacteria</taxon>
        <taxon>Moraxellales</taxon>
        <taxon>Moraxellaceae</taxon>
        <taxon>Psychrobacter</taxon>
    </lineage>
</organism>
<reference evidence="2 3" key="1">
    <citation type="journal article" date="2013" name="Genome Announc.">
        <title>Draft Genome Sequence of Psychrobacter aquaticus Strain CMS 56T, Isolated from a Cyanobacterial Mat Sample Collected from Water Bodies in the McMurdo Dry Valley Region of Antarctica.</title>
        <authorList>
            <person name="Reddy G.S."/>
            <person name="Ara S."/>
            <person name="Singh A."/>
            <person name="Kumar Pinnaka A."/>
            <person name="Shivaji S."/>
        </authorList>
    </citation>
    <scope>NUCLEOTIDE SEQUENCE [LARGE SCALE GENOMIC DNA]</scope>
    <source>
        <strain evidence="2 3">CMS 56</strain>
    </source>
</reference>
<dbReference type="RefSeq" id="WP_021813030.1">
    <property type="nucleotide sequence ID" value="NZ_AUSW01000011.1"/>
</dbReference>
<evidence type="ECO:0000256" key="1">
    <source>
        <dbReference type="SAM" id="MobiDB-lite"/>
    </source>
</evidence>
<comment type="caution">
    <text evidence="2">The sequence shown here is derived from an EMBL/GenBank/DDBJ whole genome shotgun (WGS) entry which is preliminary data.</text>
</comment>
<accession>U4T5S8</accession>
<dbReference type="PATRIC" id="fig|1354303.4.peg.355"/>
<dbReference type="Proteomes" id="UP000016761">
    <property type="component" value="Unassembled WGS sequence"/>
</dbReference>
<dbReference type="STRING" id="1354303.M917_0362"/>